<feature type="compositionally biased region" description="Pro residues" evidence="1">
    <location>
        <begin position="91"/>
        <end position="106"/>
    </location>
</feature>
<protein>
    <submittedName>
        <fullName evidence="3">Uncharacterized protein</fullName>
    </submittedName>
</protein>
<dbReference type="AlphaFoldDB" id="A0A917E3I4"/>
<evidence type="ECO:0000313" key="4">
    <source>
        <dbReference type="Proteomes" id="UP000644699"/>
    </source>
</evidence>
<evidence type="ECO:0000256" key="2">
    <source>
        <dbReference type="SAM" id="SignalP"/>
    </source>
</evidence>
<keyword evidence="2" id="KW-0732">Signal</keyword>
<evidence type="ECO:0000313" key="3">
    <source>
        <dbReference type="EMBL" id="GGE00176.1"/>
    </source>
</evidence>
<feature type="chain" id="PRO_5037379696" evidence="2">
    <location>
        <begin position="27"/>
        <end position="113"/>
    </location>
</feature>
<keyword evidence="4" id="KW-1185">Reference proteome</keyword>
<dbReference type="Proteomes" id="UP000644699">
    <property type="component" value="Unassembled WGS sequence"/>
</dbReference>
<organism evidence="3 4">
    <name type="scientific">Aureimonas endophytica</name>
    <dbReference type="NCBI Taxonomy" id="2027858"/>
    <lineage>
        <taxon>Bacteria</taxon>
        <taxon>Pseudomonadati</taxon>
        <taxon>Pseudomonadota</taxon>
        <taxon>Alphaproteobacteria</taxon>
        <taxon>Hyphomicrobiales</taxon>
        <taxon>Aurantimonadaceae</taxon>
        <taxon>Aureimonas</taxon>
    </lineage>
</organism>
<reference evidence="3" key="1">
    <citation type="journal article" date="2014" name="Int. J. Syst. Evol. Microbiol.">
        <title>Complete genome sequence of Corynebacterium casei LMG S-19264T (=DSM 44701T), isolated from a smear-ripened cheese.</title>
        <authorList>
            <consortium name="US DOE Joint Genome Institute (JGI-PGF)"/>
            <person name="Walter F."/>
            <person name="Albersmeier A."/>
            <person name="Kalinowski J."/>
            <person name="Ruckert C."/>
        </authorList>
    </citation>
    <scope>NUCLEOTIDE SEQUENCE</scope>
    <source>
        <strain evidence="3">CGMCC 1.15367</strain>
    </source>
</reference>
<proteinExistence type="predicted"/>
<feature type="signal peptide" evidence="2">
    <location>
        <begin position="1"/>
        <end position="26"/>
    </location>
</feature>
<evidence type="ECO:0000256" key="1">
    <source>
        <dbReference type="SAM" id="MobiDB-lite"/>
    </source>
</evidence>
<sequence length="113" mass="11102">MSLHRPSRAGALLGAALFALSLPAAAQPSGPDTSKPGEEQPAPGAEARPTDPCAAAPGTQQAEGDLTGKLADCKGVLTPPATADTSIQAPAPDPDPNTTPVIPPGALPQQPAN</sequence>
<gene>
    <name evidence="3" type="ORF">GCM10011390_18710</name>
</gene>
<comment type="caution">
    <text evidence="3">The sequence shown here is derived from an EMBL/GenBank/DDBJ whole genome shotgun (WGS) entry which is preliminary data.</text>
</comment>
<dbReference type="RefSeq" id="WP_188907944.1">
    <property type="nucleotide sequence ID" value="NZ_BMIQ01000002.1"/>
</dbReference>
<accession>A0A917E3I4</accession>
<feature type="region of interest" description="Disordered" evidence="1">
    <location>
        <begin position="24"/>
        <end position="113"/>
    </location>
</feature>
<reference evidence="3" key="2">
    <citation type="submission" date="2020-09" db="EMBL/GenBank/DDBJ databases">
        <authorList>
            <person name="Sun Q."/>
            <person name="Zhou Y."/>
        </authorList>
    </citation>
    <scope>NUCLEOTIDE SEQUENCE</scope>
    <source>
        <strain evidence="3">CGMCC 1.15367</strain>
    </source>
</reference>
<dbReference type="EMBL" id="BMIQ01000002">
    <property type="protein sequence ID" value="GGE00176.1"/>
    <property type="molecule type" value="Genomic_DNA"/>
</dbReference>
<name>A0A917E3I4_9HYPH</name>